<evidence type="ECO:0000256" key="1">
    <source>
        <dbReference type="SAM" id="MobiDB-lite"/>
    </source>
</evidence>
<feature type="region of interest" description="Disordered" evidence="1">
    <location>
        <begin position="41"/>
        <end position="91"/>
    </location>
</feature>
<dbReference type="Proteomes" id="UP000203826">
    <property type="component" value="Segment"/>
</dbReference>
<feature type="region of interest" description="Disordered" evidence="1">
    <location>
        <begin position="132"/>
        <end position="188"/>
    </location>
</feature>
<gene>
    <name evidence="2" type="ORF">ceV_284</name>
</gene>
<protein>
    <submittedName>
        <fullName evidence="2">Uncharacterized protein</fullName>
    </submittedName>
</protein>
<keyword evidence="3" id="KW-1185">Reference proteome</keyword>
<feature type="region of interest" description="Disordered" evidence="1">
    <location>
        <begin position="1"/>
        <end position="21"/>
    </location>
</feature>
<feature type="compositionally biased region" description="Basic residues" evidence="1">
    <location>
        <begin position="149"/>
        <end position="161"/>
    </location>
</feature>
<dbReference type="KEGG" id="vg:26049151"/>
<dbReference type="EMBL" id="KT820662">
    <property type="protein sequence ID" value="ALH23190.1"/>
    <property type="molecule type" value="Genomic_DNA"/>
</dbReference>
<feature type="compositionally biased region" description="Basic residues" evidence="1">
    <location>
        <begin position="168"/>
        <end position="188"/>
    </location>
</feature>
<name>A0A0N9QYK0_9VIRU</name>
<sequence length="188" mass="20038">MTNTSEPKPANSLTHCPFGGNPKVAAQMGFPSCGIARPGPFFNDLNLGKSISGGRKSRRGGRKSRRGGINSGDQASSELPSADVAPVQVPVTNKQPVQVPVTNKQPVAQQQCPQECIAKGCGKRNFLHKLFGSVGGSKSRRGGTQCGSQKKKMYGGRKSRRGGTQCGSHKKKMYGGRKSRRGGRKSRR</sequence>
<evidence type="ECO:0000313" key="2">
    <source>
        <dbReference type="EMBL" id="ALH23190.1"/>
    </source>
</evidence>
<proteinExistence type="predicted"/>
<feature type="compositionally biased region" description="Polar residues" evidence="1">
    <location>
        <begin position="1"/>
        <end position="14"/>
    </location>
</feature>
<organism evidence="2 3">
    <name type="scientific">Chrysochromulina ericina virus CeV-01B</name>
    <dbReference type="NCBI Taxonomy" id="3070830"/>
    <lineage>
        <taxon>Viruses</taxon>
        <taxon>Varidnaviria</taxon>
        <taxon>Bamfordvirae</taxon>
        <taxon>Nucleocytoviricota</taxon>
        <taxon>Megaviricetes</taxon>
        <taxon>Imitervirales</taxon>
        <taxon>Mesomimiviridae</taxon>
        <taxon>Tethysvirus</taxon>
        <taxon>Tethysvirus raunefjordenense</taxon>
    </lineage>
</organism>
<accession>A0A0N9QYK0</accession>
<feature type="compositionally biased region" description="Basic residues" evidence="1">
    <location>
        <begin position="55"/>
        <end position="66"/>
    </location>
</feature>
<evidence type="ECO:0000313" key="3">
    <source>
        <dbReference type="Proteomes" id="UP000203826"/>
    </source>
</evidence>
<reference evidence="2 3" key="1">
    <citation type="journal article" date="2015" name="Genome Announc.">
        <title>The 474-Kilobase-Pair Complete Genome Sequence of CeV-01B, a Virus Infecting Haptolina (Chrysochromulina) ericina (Prymnesiophyceae).</title>
        <authorList>
            <person name="Gallot-Lavallee L."/>
            <person name="Pagarete A."/>
            <person name="Legendre M."/>
            <person name="Santini S."/>
            <person name="Sandaa R.A."/>
            <person name="Himmelbauer H."/>
            <person name="Ogata H."/>
            <person name="Bratbak G."/>
            <person name="Claverie J.M."/>
        </authorList>
    </citation>
    <scope>NUCLEOTIDE SEQUENCE [LARGE SCALE GENOMIC DNA]</scope>
    <source>
        <strain evidence="2">CeV-01B</strain>
    </source>
</reference>